<reference evidence="2" key="1">
    <citation type="journal article" date="2011" name="Proc. Natl. Acad. Sci. U.S.A.">
        <title>Genomic insights into the physiology and ecology of the marine filamentous cyanobacterium Lyngbya majuscula.</title>
        <authorList>
            <person name="Jones A.C."/>
            <person name="Monroe E.A."/>
            <person name="Podell S."/>
            <person name="Hess W.R."/>
            <person name="Klages S."/>
            <person name="Esquenazi E."/>
            <person name="Niessen S."/>
            <person name="Hoover H."/>
            <person name="Rothmann M."/>
            <person name="Lasken R.S."/>
            <person name="Yates J.R.III."/>
            <person name="Reinhardt R."/>
            <person name="Kube M."/>
            <person name="Burkart M.D."/>
            <person name="Allen E.E."/>
            <person name="Dorrestein P.C."/>
            <person name="Gerwick W.H."/>
            <person name="Gerwick L."/>
        </authorList>
    </citation>
    <scope>NUCLEOTIDE SEQUENCE [LARGE SCALE GENOMIC DNA]</scope>
    <source>
        <strain evidence="2">3L</strain>
    </source>
</reference>
<dbReference type="eggNOG" id="COG0645">
    <property type="taxonomic scope" value="Bacteria"/>
</dbReference>
<dbReference type="HOGENOM" id="CLU_2917593_0_0_3"/>
<name>F4Y2F7_9CYAN</name>
<accession>F4Y2F7</accession>
<evidence type="ECO:0000313" key="1">
    <source>
        <dbReference type="EMBL" id="EGJ28801.1"/>
    </source>
</evidence>
<dbReference type="EMBL" id="GL890971">
    <property type="protein sequence ID" value="EGJ28801.1"/>
    <property type="molecule type" value="Genomic_DNA"/>
</dbReference>
<dbReference type="OrthoDB" id="9810277at2"/>
<gene>
    <name evidence="1" type="ORF">LYNGBM3L_69040</name>
</gene>
<keyword evidence="2" id="KW-1185">Reference proteome</keyword>
<dbReference type="Proteomes" id="UP000003959">
    <property type="component" value="Unassembled WGS sequence"/>
</dbReference>
<evidence type="ECO:0000313" key="2">
    <source>
        <dbReference type="Proteomes" id="UP000003959"/>
    </source>
</evidence>
<dbReference type="RefSeq" id="WP_008190569.1">
    <property type="nucleotide sequence ID" value="NZ_GL890971.1"/>
</dbReference>
<sequence length="61" mass="6880">MRTRPAWPTANRLLSRSGDVSDATVDLLKGQQAGFEGFTEEEQSLVIRLDTSQDWESQLLK</sequence>
<proteinExistence type="predicted"/>
<organism evidence="1 2">
    <name type="scientific">Moorena producens 3L</name>
    <dbReference type="NCBI Taxonomy" id="489825"/>
    <lineage>
        <taxon>Bacteria</taxon>
        <taxon>Bacillati</taxon>
        <taxon>Cyanobacteriota</taxon>
        <taxon>Cyanophyceae</taxon>
        <taxon>Coleofasciculales</taxon>
        <taxon>Coleofasciculaceae</taxon>
        <taxon>Moorena</taxon>
    </lineage>
</organism>
<protein>
    <submittedName>
        <fullName evidence="1">Uncharacterized protein</fullName>
    </submittedName>
</protein>
<dbReference type="AlphaFoldDB" id="F4Y2F7"/>